<evidence type="ECO:0000313" key="2">
    <source>
        <dbReference type="Proteomes" id="UP000008311"/>
    </source>
</evidence>
<dbReference type="InParanoid" id="B9TFC6"/>
<protein>
    <submittedName>
        <fullName evidence="1">Uncharacterized protein</fullName>
    </submittedName>
</protein>
<accession>B9TFC6</accession>
<dbReference type="AlphaFoldDB" id="B9TFC6"/>
<reference evidence="2" key="1">
    <citation type="journal article" date="2010" name="Nat. Biotechnol.">
        <title>Draft genome sequence of the oilseed species Ricinus communis.</title>
        <authorList>
            <person name="Chan A.P."/>
            <person name="Crabtree J."/>
            <person name="Zhao Q."/>
            <person name="Lorenzi H."/>
            <person name="Orvis J."/>
            <person name="Puiu D."/>
            <person name="Melake-Berhan A."/>
            <person name="Jones K.M."/>
            <person name="Redman J."/>
            <person name="Chen G."/>
            <person name="Cahoon E.B."/>
            <person name="Gedil M."/>
            <person name="Stanke M."/>
            <person name="Haas B.J."/>
            <person name="Wortman J.R."/>
            <person name="Fraser-Liggett C.M."/>
            <person name="Ravel J."/>
            <person name="Rabinowicz P.D."/>
        </authorList>
    </citation>
    <scope>NUCLEOTIDE SEQUENCE [LARGE SCALE GENOMIC DNA]</scope>
    <source>
        <strain evidence="2">cv. Hale</strain>
    </source>
</reference>
<name>B9TFC6_RICCO</name>
<evidence type="ECO:0000313" key="1">
    <source>
        <dbReference type="EMBL" id="EEF25436.1"/>
    </source>
</evidence>
<gene>
    <name evidence="1" type="ORF">RCOM_1917270</name>
</gene>
<dbReference type="EMBL" id="EQ979710">
    <property type="protein sequence ID" value="EEF25436.1"/>
    <property type="molecule type" value="Genomic_DNA"/>
</dbReference>
<dbReference type="Proteomes" id="UP000008311">
    <property type="component" value="Unassembled WGS sequence"/>
</dbReference>
<sequence>MKNPFIQGRRCACTICCINTLGDNMTKRSSNTAPPACCWALSTKTRSPSTFSCSSTCTGAVITKACPPDTDCMPPSPFSPCERIIAAGRLGALINAPASPTT</sequence>
<proteinExistence type="predicted"/>
<organism evidence="1 2">
    <name type="scientific">Ricinus communis</name>
    <name type="common">Castor bean</name>
    <dbReference type="NCBI Taxonomy" id="3988"/>
    <lineage>
        <taxon>Eukaryota</taxon>
        <taxon>Viridiplantae</taxon>
        <taxon>Streptophyta</taxon>
        <taxon>Embryophyta</taxon>
        <taxon>Tracheophyta</taxon>
        <taxon>Spermatophyta</taxon>
        <taxon>Magnoliopsida</taxon>
        <taxon>eudicotyledons</taxon>
        <taxon>Gunneridae</taxon>
        <taxon>Pentapetalae</taxon>
        <taxon>rosids</taxon>
        <taxon>fabids</taxon>
        <taxon>Malpighiales</taxon>
        <taxon>Euphorbiaceae</taxon>
        <taxon>Acalyphoideae</taxon>
        <taxon>Acalypheae</taxon>
        <taxon>Ricinus</taxon>
    </lineage>
</organism>
<keyword evidence="2" id="KW-1185">Reference proteome</keyword>